<dbReference type="CDD" id="cd07812">
    <property type="entry name" value="SRPBCC"/>
    <property type="match status" value="1"/>
</dbReference>
<dbReference type="RefSeq" id="WP_006369950.1">
    <property type="nucleotide sequence ID" value="NZ_CP085887.1"/>
</dbReference>
<dbReference type="InterPro" id="IPR019587">
    <property type="entry name" value="Polyketide_cyclase/dehydratase"/>
</dbReference>
<accession>A0A846WV70</accession>
<dbReference type="SUPFAM" id="SSF55961">
    <property type="entry name" value="Bet v1-like"/>
    <property type="match status" value="1"/>
</dbReference>
<protein>
    <submittedName>
        <fullName evidence="1">SRPBCC family protein</fullName>
    </submittedName>
</protein>
<dbReference type="AlphaFoldDB" id="A0A846WV70"/>
<proteinExistence type="predicted"/>
<dbReference type="Pfam" id="PF10604">
    <property type="entry name" value="Polyketide_cyc2"/>
    <property type="match status" value="1"/>
</dbReference>
<sequence>MKSTARLQIADVTVQFGVASEVAYDYLSDPGRRAEWQASLLRVADEADVGEPGEAGSSWIDVTAVPFVRPTMEVVESRRAQRWREIGRWGPVDAALSLDFEAQGEHSTLVRARAHLTVPLVAVAGLFGIRVLAPAALGADLRTAARLLEDRQITDHQQEAS</sequence>
<evidence type="ECO:0000313" key="1">
    <source>
        <dbReference type="EMBL" id="NKY04311.1"/>
    </source>
</evidence>
<dbReference type="Gene3D" id="3.30.530.20">
    <property type="match status" value="1"/>
</dbReference>
<dbReference type="EMBL" id="JAAXPC010000017">
    <property type="protein sequence ID" value="NKY04311.1"/>
    <property type="molecule type" value="Genomic_DNA"/>
</dbReference>
<organism evidence="1 2">
    <name type="scientific">Gordonia polyisoprenivorans</name>
    <dbReference type="NCBI Taxonomy" id="84595"/>
    <lineage>
        <taxon>Bacteria</taxon>
        <taxon>Bacillati</taxon>
        <taxon>Actinomycetota</taxon>
        <taxon>Actinomycetes</taxon>
        <taxon>Mycobacteriales</taxon>
        <taxon>Gordoniaceae</taxon>
        <taxon>Gordonia</taxon>
    </lineage>
</organism>
<dbReference type="OMA" id="CEVTATM"/>
<name>A0A846WV70_9ACTN</name>
<reference evidence="1 2" key="1">
    <citation type="submission" date="2020-04" db="EMBL/GenBank/DDBJ databases">
        <title>MicrobeNet Type strains.</title>
        <authorList>
            <person name="Nicholson A.C."/>
        </authorList>
    </citation>
    <scope>NUCLEOTIDE SEQUENCE [LARGE SCALE GENOMIC DNA]</scope>
    <source>
        <strain evidence="1 2">ATCC BAA-14</strain>
    </source>
</reference>
<comment type="caution">
    <text evidence="1">The sequence shown here is derived from an EMBL/GenBank/DDBJ whole genome shotgun (WGS) entry which is preliminary data.</text>
</comment>
<evidence type="ECO:0000313" key="2">
    <source>
        <dbReference type="Proteomes" id="UP000563898"/>
    </source>
</evidence>
<dbReference type="Proteomes" id="UP000563898">
    <property type="component" value="Unassembled WGS sequence"/>
</dbReference>
<gene>
    <name evidence="1" type="ORF">HGA05_22345</name>
</gene>
<dbReference type="InterPro" id="IPR023393">
    <property type="entry name" value="START-like_dom_sf"/>
</dbReference>
<dbReference type="GeneID" id="90161583"/>